<sequence>MLQRCWLFCVLAWAQHQTPDDLTEEVRQAKGEVCEQWLLNQNSWSYTWRNLRSEARRAQLLDSVPLMPKAKSYPRAVTGEDAEGFADLCPELNLEELTSDPEVLLGLLEARCSENMADQRQIQDADLALARELARSGKIGKRSASSRKLFYLRDPITTDVTGPLQGQGAGESDWKSGASDLVIESEIWWTVLFRQQSIFMTLTSLLKDHFLGKEHAAVDVEEDDSIGFLIPGDVAFWSCGILVAMFFWALARLVRRFFLA</sequence>
<protein>
    <submittedName>
        <fullName evidence="3">Uncharacterized protein</fullName>
    </submittedName>
</protein>
<gene>
    <name evidence="3" type="ORF">CCMP2556_LOCUS11323</name>
</gene>
<keyword evidence="4" id="KW-1185">Reference proteome</keyword>
<feature type="transmembrane region" description="Helical" evidence="1">
    <location>
        <begin position="234"/>
        <end position="254"/>
    </location>
</feature>
<proteinExistence type="predicted"/>
<feature type="signal peptide" evidence="2">
    <location>
        <begin position="1"/>
        <end position="16"/>
    </location>
</feature>
<evidence type="ECO:0000313" key="3">
    <source>
        <dbReference type="EMBL" id="CAK9013542.1"/>
    </source>
</evidence>
<evidence type="ECO:0000313" key="4">
    <source>
        <dbReference type="Proteomes" id="UP001642484"/>
    </source>
</evidence>
<reference evidence="3 4" key="1">
    <citation type="submission" date="2024-02" db="EMBL/GenBank/DDBJ databases">
        <authorList>
            <person name="Chen Y."/>
            <person name="Shah S."/>
            <person name="Dougan E. K."/>
            <person name="Thang M."/>
            <person name="Chan C."/>
        </authorList>
    </citation>
    <scope>NUCLEOTIDE SEQUENCE [LARGE SCALE GENOMIC DNA]</scope>
</reference>
<accession>A0ABP0JGK3</accession>
<evidence type="ECO:0000256" key="1">
    <source>
        <dbReference type="SAM" id="Phobius"/>
    </source>
</evidence>
<dbReference type="Proteomes" id="UP001642484">
    <property type="component" value="Unassembled WGS sequence"/>
</dbReference>
<evidence type="ECO:0000256" key="2">
    <source>
        <dbReference type="SAM" id="SignalP"/>
    </source>
</evidence>
<keyword evidence="2" id="KW-0732">Signal</keyword>
<dbReference type="EMBL" id="CAXAMN010005391">
    <property type="protein sequence ID" value="CAK9013542.1"/>
    <property type="molecule type" value="Genomic_DNA"/>
</dbReference>
<feature type="chain" id="PRO_5045273461" evidence="2">
    <location>
        <begin position="17"/>
        <end position="260"/>
    </location>
</feature>
<comment type="caution">
    <text evidence="3">The sequence shown here is derived from an EMBL/GenBank/DDBJ whole genome shotgun (WGS) entry which is preliminary data.</text>
</comment>
<keyword evidence="1" id="KW-1133">Transmembrane helix</keyword>
<organism evidence="3 4">
    <name type="scientific">Durusdinium trenchii</name>
    <dbReference type="NCBI Taxonomy" id="1381693"/>
    <lineage>
        <taxon>Eukaryota</taxon>
        <taxon>Sar</taxon>
        <taxon>Alveolata</taxon>
        <taxon>Dinophyceae</taxon>
        <taxon>Suessiales</taxon>
        <taxon>Symbiodiniaceae</taxon>
        <taxon>Durusdinium</taxon>
    </lineage>
</organism>
<keyword evidence="1" id="KW-0812">Transmembrane</keyword>
<keyword evidence="1" id="KW-0472">Membrane</keyword>
<name>A0ABP0JGK3_9DINO</name>